<dbReference type="SUPFAM" id="SSF51905">
    <property type="entry name" value="FAD/NAD(P)-binding domain"/>
    <property type="match status" value="1"/>
</dbReference>
<dbReference type="RefSeq" id="XP_033573770.1">
    <property type="nucleotide sequence ID" value="XM_033726618.1"/>
</dbReference>
<evidence type="ECO:0000256" key="4">
    <source>
        <dbReference type="ARBA" id="ARBA00023002"/>
    </source>
</evidence>
<dbReference type="GeneID" id="54467511"/>
<dbReference type="PANTHER" id="PTHR42877">
    <property type="entry name" value="L-ORNITHINE N(5)-MONOOXYGENASE-RELATED"/>
    <property type="match status" value="1"/>
</dbReference>
<proteinExistence type="inferred from homology"/>
<organism evidence="5">
    <name type="scientific">Mytilinidion resinicola</name>
    <dbReference type="NCBI Taxonomy" id="574789"/>
    <lineage>
        <taxon>Eukaryota</taxon>
        <taxon>Fungi</taxon>
        <taxon>Dikarya</taxon>
        <taxon>Ascomycota</taxon>
        <taxon>Pezizomycotina</taxon>
        <taxon>Dothideomycetes</taxon>
        <taxon>Pleosporomycetidae</taxon>
        <taxon>Mytilinidiales</taxon>
        <taxon>Mytilinidiaceae</taxon>
        <taxon>Mytilinidion</taxon>
    </lineage>
</organism>
<comment type="similarity">
    <text evidence="1">Belongs to the FAD-binding monooxygenase family.</text>
</comment>
<name>A0A6A6YDA5_9PEZI</name>
<dbReference type="OrthoDB" id="74360at2759"/>
<dbReference type="GO" id="GO:0050660">
    <property type="term" value="F:flavin adenine dinucleotide binding"/>
    <property type="evidence" value="ECO:0007669"/>
    <property type="project" value="InterPro"/>
</dbReference>
<keyword evidence="6" id="KW-1185">Reference proteome</keyword>
<dbReference type="PANTHER" id="PTHR42877:SF8">
    <property type="entry name" value="MONOOXYGENASE"/>
    <property type="match status" value="1"/>
</dbReference>
<evidence type="ECO:0000256" key="3">
    <source>
        <dbReference type="ARBA" id="ARBA00022827"/>
    </source>
</evidence>
<evidence type="ECO:0000256" key="2">
    <source>
        <dbReference type="ARBA" id="ARBA00022630"/>
    </source>
</evidence>
<gene>
    <name evidence="5 7" type="ORF">BDZ99DRAFT_537672</name>
</gene>
<evidence type="ECO:0000313" key="5">
    <source>
        <dbReference type="EMBL" id="KAF2806806.1"/>
    </source>
</evidence>
<dbReference type="Proteomes" id="UP000504636">
    <property type="component" value="Unplaced"/>
</dbReference>
<dbReference type="AlphaFoldDB" id="A0A6A6YDA5"/>
<keyword evidence="5 7" id="KW-0503">Monooxygenase</keyword>
<evidence type="ECO:0000313" key="7">
    <source>
        <dbReference type="RefSeq" id="XP_033573770.1"/>
    </source>
</evidence>
<reference evidence="5 7" key="1">
    <citation type="journal article" date="2020" name="Stud. Mycol.">
        <title>101 Dothideomycetes genomes: a test case for predicting lifestyles and emergence of pathogens.</title>
        <authorList>
            <person name="Haridas S."/>
            <person name="Albert R."/>
            <person name="Binder M."/>
            <person name="Bloem J."/>
            <person name="Labutti K."/>
            <person name="Salamov A."/>
            <person name="Andreopoulos B."/>
            <person name="Baker S."/>
            <person name="Barry K."/>
            <person name="Bills G."/>
            <person name="Bluhm B."/>
            <person name="Cannon C."/>
            <person name="Castanera R."/>
            <person name="Culley D."/>
            <person name="Daum C."/>
            <person name="Ezra D."/>
            <person name="Gonzalez J."/>
            <person name="Henrissat B."/>
            <person name="Kuo A."/>
            <person name="Liang C."/>
            <person name="Lipzen A."/>
            <person name="Lutzoni F."/>
            <person name="Magnuson J."/>
            <person name="Mondo S."/>
            <person name="Nolan M."/>
            <person name="Ohm R."/>
            <person name="Pangilinan J."/>
            <person name="Park H.-J."/>
            <person name="Ramirez L."/>
            <person name="Alfaro M."/>
            <person name="Sun H."/>
            <person name="Tritt A."/>
            <person name="Yoshinaga Y."/>
            <person name="Zwiers L.-H."/>
            <person name="Turgeon B."/>
            <person name="Goodwin S."/>
            <person name="Spatafora J."/>
            <person name="Crous P."/>
            <person name="Grigoriev I."/>
        </authorList>
    </citation>
    <scope>NUCLEOTIDE SEQUENCE</scope>
    <source>
        <strain evidence="5 7">CBS 304.34</strain>
    </source>
</reference>
<dbReference type="InterPro" id="IPR051209">
    <property type="entry name" value="FAD-bind_Monooxygenase_sf"/>
</dbReference>
<reference evidence="7" key="2">
    <citation type="submission" date="2020-04" db="EMBL/GenBank/DDBJ databases">
        <authorList>
            <consortium name="NCBI Genome Project"/>
        </authorList>
    </citation>
    <scope>NUCLEOTIDE SEQUENCE</scope>
    <source>
        <strain evidence="7">CBS 304.34</strain>
    </source>
</reference>
<evidence type="ECO:0000256" key="1">
    <source>
        <dbReference type="ARBA" id="ARBA00010139"/>
    </source>
</evidence>
<dbReference type="InterPro" id="IPR020946">
    <property type="entry name" value="Flavin_mOase-like"/>
</dbReference>
<reference evidence="7" key="3">
    <citation type="submission" date="2025-04" db="UniProtKB">
        <authorList>
            <consortium name="RefSeq"/>
        </authorList>
    </citation>
    <scope>IDENTIFICATION</scope>
    <source>
        <strain evidence="7">CBS 304.34</strain>
    </source>
</reference>
<keyword evidence="2" id="KW-0285">Flavoprotein</keyword>
<sequence>MTDIQASVALKPYNVSYTDPIHTPKRSLSVICIGAGVSGLLLAYKLDRHFDAFDLRMYEKNPDTGGTWFENRYPGCACDVPAHCYTWSFEPKADWCETYASSAEIQKYFKDFASKYNLNRFVKVSHEVIAATWNEDSGLWTVDIRNNLNGNVFRDSARVLMNCGGVLNSWQWPAIQGLHDFRGPLLHSANWDKSVSLEGKSVGLIGNGSSGIQILPAIQPIASKLTTFIRSPTWVAPLIGLDEHRRYTEEEKKNYATDPESHLQMRKQIEERINSAYEMFFDQSDKQKSIRSVVESKMKERLNNPQLQEKLIPSFSVGCRRLTPGVNYLEALSADNVQPIFGEIQRVYENGIVMDDGTKYPIDVLICATGFDTTFKSRFALKGRSQKYLSNMWKAKPEGYFGLAVSGFPNYFMTLGPNCPVGNGPVLIAIELQIQYVITMLSKMRKENIMAFDVSREAQDELNQHKDNYMEKMIWSEDCRSWYKTGPGAGKITALWPGSTLHYLEAIKQPRYEDWKFTYPTNRYAYLGNGLSTAEKRTGDLSWYIKNKDESVIDPCLKTSRL</sequence>
<dbReference type="EMBL" id="MU003706">
    <property type="protein sequence ID" value="KAF2806806.1"/>
    <property type="molecule type" value="Genomic_DNA"/>
</dbReference>
<keyword evidence="4" id="KW-0560">Oxidoreductase</keyword>
<dbReference type="GO" id="GO:0004499">
    <property type="term" value="F:N,N-dimethylaniline monooxygenase activity"/>
    <property type="evidence" value="ECO:0007669"/>
    <property type="project" value="InterPro"/>
</dbReference>
<dbReference type="GO" id="GO:0050661">
    <property type="term" value="F:NADP binding"/>
    <property type="evidence" value="ECO:0007669"/>
    <property type="project" value="InterPro"/>
</dbReference>
<accession>A0A6A6YDA5</accession>
<dbReference type="InterPro" id="IPR036188">
    <property type="entry name" value="FAD/NAD-bd_sf"/>
</dbReference>
<keyword evidence="3" id="KW-0274">FAD</keyword>
<evidence type="ECO:0000313" key="6">
    <source>
        <dbReference type="Proteomes" id="UP000504636"/>
    </source>
</evidence>
<protein>
    <submittedName>
        <fullName evidence="5 7">Phenylacetone monooxygenase</fullName>
    </submittedName>
</protein>
<dbReference type="Gene3D" id="3.50.50.60">
    <property type="entry name" value="FAD/NAD(P)-binding domain"/>
    <property type="match status" value="2"/>
</dbReference>
<dbReference type="Pfam" id="PF00743">
    <property type="entry name" value="FMO-like"/>
    <property type="match status" value="1"/>
</dbReference>